<dbReference type="AlphaFoldDB" id="A0A9P4GPI2"/>
<organism evidence="1 2">
    <name type="scientific">Cucurbitaria berberidis CBS 394.84</name>
    <dbReference type="NCBI Taxonomy" id="1168544"/>
    <lineage>
        <taxon>Eukaryota</taxon>
        <taxon>Fungi</taxon>
        <taxon>Dikarya</taxon>
        <taxon>Ascomycota</taxon>
        <taxon>Pezizomycotina</taxon>
        <taxon>Dothideomycetes</taxon>
        <taxon>Pleosporomycetidae</taxon>
        <taxon>Pleosporales</taxon>
        <taxon>Pleosporineae</taxon>
        <taxon>Cucurbitariaceae</taxon>
        <taxon>Cucurbitaria</taxon>
    </lineage>
</organism>
<accession>A0A9P4GPI2</accession>
<sequence length="233" mass="26270">MTTPPLSAPTLFTPSELRADAIITASITRLVNDAFLRSHKHDPVKWDCTDLRFATLESYYQMLGEKSVVALIFDDDTTPEEGKQGLERNRSVDGKWAGKKVVACATAVPWKGGWTKEGAETERGWEMKAVCVDGSAKYARRGLAVQLLQFLEQRLINIEQSKLGFQKRVGENEERAQGNLNLWILAAECLNGDYWRKRGYQEVRRSTQGAGVWGCQTSFEIVVLRKDVPFELK</sequence>
<proteinExistence type="predicted"/>
<evidence type="ECO:0000313" key="1">
    <source>
        <dbReference type="EMBL" id="KAF1848815.1"/>
    </source>
</evidence>
<gene>
    <name evidence="1" type="ORF">K460DRAFT_404082</name>
</gene>
<name>A0A9P4GPI2_9PLEO</name>
<protein>
    <submittedName>
        <fullName evidence="1">Uncharacterized protein</fullName>
    </submittedName>
</protein>
<dbReference type="OrthoDB" id="3745836at2759"/>
<dbReference type="RefSeq" id="XP_040791378.1">
    <property type="nucleotide sequence ID" value="XM_040936697.1"/>
</dbReference>
<evidence type="ECO:0000313" key="2">
    <source>
        <dbReference type="Proteomes" id="UP000800039"/>
    </source>
</evidence>
<dbReference type="InterPro" id="IPR016181">
    <property type="entry name" value="Acyl_CoA_acyltransferase"/>
</dbReference>
<dbReference type="Proteomes" id="UP000800039">
    <property type="component" value="Unassembled WGS sequence"/>
</dbReference>
<dbReference type="GeneID" id="63853947"/>
<keyword evidence="2" id="KW-1185">Reference proteome</keyword>
<reference evidence="1" key="1">
    <citation type="submission" date="2020-01" db="EMBL/GenBank/DDBJ databases">
        <authorList>
            <consortium name="DOE Joint Genome Institute"/>
            <person name="Haridas S."/>
            <person name="Albert R."/>
            <person name="Binder M."/>
            <person name="Bloem J."/>
            <person name="Labutti K."/>
            <person name="Salamov A."/>
            <person name="Andreopoulos B."/>
            <person name="Baker S.E."/>
            <person name="Barry K."/>
            <person name="Bills G."/>
            <person name="Bluhm B.H."/>
            <person name="Cannon C."/>
            <person name="Castanera R."/>
            <person name="Culley D.E."/>
            <person name="Daum C."/>
            <person name="Ezra D."/>
            <person name="Gonzalez J.B."/>
            <person name="Henrissat B."/>
            <person name="Kuo A."/>
            <person name="Liang C."/>
            <person name="Lipzen A."/>
            <person name="Lutzoni F."/>
            <person name="Magnuson J."/>
            <person name="Mondo S."/>
            <person name="Nolan M."/>
            <person name="Ohm R."/>
            <person name="Pangilinan J."/>
            <person name="Park H.-J."/>
            <person name="Ramirez L."/>
            <person name="Alfaro M."/>
            <person name="Sun H."/>
            <person name="Tritt A."/>
            <person name="Yoshinaga Y."/>
            <person name="Zwiers L.-H."/>
            <person name="Turgeon B.G."/>
            <person name="Goodwin S.B."/>
            <person name="Spatafora J.W."/>
            <person name="Crous P.W."/>
            <person name="Grigoriev I.V."/>
        </authorList>
    </citation>
    <scope>NUCLEOTIDE SEQUENCE</scope>
    <source>
        <strain evidence="1">CBS 394.84</strain>
    </source>
</reference>
<dbReference type="EMBL" id="ML976615">
    <property type="protein sequence ID" value="KAF1848815.1"/>
    <property type="molecule type" value="Genomic_DNA"/>
</dbReference>
<dbReference type="SUPFAM" id="SSF55729">
    <property type="entry name" value="Acyl-CoA N-acyltransferases (Nat)"/>
    <property type="match status" value="1"/>
</dbReference>
<comment type="caution">
    <text evidence="1">The sequence shown here is derived from an EMBL/GenBank/DDBJ whole genome shotgun (WGS) entry which is preliminary data.</text>
</comment>